<protein>
    <submittedName>
        <fullName evidence="3">GNAT family N-acetyltransferase</fullName>
    </submittedName>
</protein>
<reference evidence="3 4" key="1">
    <citation type="submission" date="2017-08" db="EMBL/GenBank/DDBJ databases">
        <title>Infants hospitalized years apart are colonized by the same room-sourced microbial strains.</title>
        <authorList>
            <person name="Brooks B."/>
            <person name="Olm M.R."/>
            <person name="Firek B.A."/>
            <person name="Baker R."/>
            <person name="Thomas B.C."/>
            <person name="Morowitz M.J."/>
            <person name="Banfield J.F."/>
        </authorList>
    </citation>
    <scope>NUCLEOTIDE SEQUENCE [LARGE SCALE GENOMIC DNA]</scope>
    <source>
        <strain evidence="3">S2_005_003_R2_42</strain>
    </source>
</reference>
<dbReference type="Proteomes" id="UP000249046">
    <property type="component" value="Unassembled WGS sequence"/>
</dbReference>
<name>A0A2W5MGG0_9GAMM</name>
<organism evidence="3 4">
    <name type="scientific">Rhodanobacter denitrificans</name>
    <dbReference type="NCBI Taxonomy" id="666685"/>
    <lineage>
        <taxon>Bacteria</taxon>
        <taxon>Pseudomonadati</taxon>
        <taxon>Pseudomonadota</taxon>
        <taxon>Gammaproteobacteria</taxon>
        <taxon>Lysobacterales</taxon>
        <taxon>Rhodanobacteraceae</taxon>
        <taxon>Rhodanobacter</taxon>
    </lineage>
</organism>
<dbReference type="GO" id="GO:0016747">
    <property type="term" value="F:acyltransferase activity, transferring groups other than amino-acyl groups"/>
    <property type="evidence" value="ECO:0007669"/>
    <property type="project" value="InterPro"/>
</dbReference>
<dbReference type="Gene3D" id="3.40.630.30">
    <property type="match status" value="1"/>
</dbReference>
<dbReference type="InterPro" id="IPR016181">
    <property type="entry name" value="Acyl_CoA_acyltransferase"/>
</dbReference>
<dbReference type="EMBL" id="QFPO01000005">
    <property type="protein sequence ID" value="PZQ16603.1"/>
    <property type="molecule type" value="Genomic_DNA"/>
</dbReference>
<dbReference type="SUPFAM" id="SSF55729">
    <property type="entry name" value="Acyl-CoA N-acyltransferases (Nat)"/>
    <property type="match status" value="1"/>
</dbReference>
<evidence type="ECO:0000313" key="3">
    <source>
        <dbReference type="EMBL" id="PZQ16603.1"/>
    </source>
</evidence>
<dbReference type="PROSITE" id="PS51186">
    <property type="entry name" value="GNAT"/>
    <property type="match status" value="1"/>
</dbReference>
<accession>A0A2W5MGG0</accession>
<gene>
    <name evidence="3" type="ORF">DI564_08250</name>
</gene>
<sequence length="236" mass="25770">MVSGLGVLGNMPIARRRPPPRPDRAPQAPYRPALPAVAALPTLTGPHLVLRQLAERDLPALYAVFSDPLVMRYWSHPPLASPADAAWYFANLEAGRRDRRFWQWGIAVRDEDTVIGTVSLFGADAARRRAELGYAIASARWRRGHASEAVHLAIAHAAGALGLRTLRADVDPRNLASRGLLETLGFRCTAQRHTGRCVDGVPVPSASYVLQMHMPDATHGRTGFADPVMEPADPER</sequence>
<evidence type="ECO:0000256" key="1">
    <source>
        <dbReference type="SAM" id="MobiDB-lite"/>
    </source>
</evidence>
<feature type="region of interest" description="Disordered" evidence="1">
    <location>
        <begin position="1"/>
        <end position="29"/>
    </location>
</feature>
<dbReference type="PANTHER" id="PTHR43792">
    <property type="entry name" value="GNAT FAMILY, PUTATIVE (AFU_ORTHOLOGUE AFUA_3G00765)-RELATED-RELATED"/>
    <property type="match status" value="1"/>
</dbReference>
<evidence type="ECO:0000313" key="4">
    <source>
        <dbReference type="Proteomes" id="UP000249046"/>
    </source>
</evidence>
<dbReference type="InterPro" id="IPR000182">
    <property type="entry name" value="GNAT_dom"/>
</dbReference>
<proteinExistence type="predicted"/>
<dbReference type="AlphaFoldDB" id="A0A2W5MGG0"/>
<dbReference type="Pfam" id="PF13302">
    <property type="entry name" value="Acetyltransf_3"/>
    <property type="match status" value="1"/>
</dbReference>
<comment type="caution">
    <text evidence="3">The sequence shown here is derived from an EMBL/GenBank/DDBJ whole genome shotgun (WGS) entry which is preliminary data.</text>
</comment>
<dbReference type="InterPro" id="IPR051531">
    <property type="entry name" value="N-acetyltransferase"/>
</dbReference>
<keyword evidence="3" id="KW-0808">Transferase</keyword>
<feature type="domain" description="N-acetyltransferase" evidence="2">
    <location>
        <begin position="48"/>
        <end position="215"/>
    </location>
</feature>
<evidence type="ECO:0000259" key="2">
    <source>
        <dbReference type="PROSITE" id="PS51186"/>
    </source>
</evidence>